<dbReference type="AlphaFoldDB" id="A0A0E9UEB6"/>
<evidence type="ECO:0000313" key="1">
    <source>
        <dbReference type="EMBL" id="JAH64146.1"/>
    </source>
</evidence>
<protein>
    <submittedName>
        <fullName evidence="1">Uncharacterized protein</fullName>
    </submittedName>
</protein>
<reference evidence="1" key="1">
    <citation type="submission" date="2014-11" db="EMBL/GenBank/DDBJ databases">
        <authorList>
            <person name="Amaro Gonzalez C."/>
        </authorList>
    </citation>
    <scope>NUCLEOTIDE SEQUENCE</scope>
</reference>
<dbReference type="EMBL" id="GBXM01044431">
    <property type="protein sequence ID" value="JAH64146.1"/>
    <property type="molecule type" value="Transcribed_RNA"/>
</dbReference>
<organism evidence="1">
    <name type="scientific">Anguilla anguilla</name>
    <name type="common">European freshwater eel</name>
    <name type="synonym">Muraena anguilla</name>
    <dbReference type="NCBI Taxonomy" id="7936"/>
    <lineage>
        <taxon>Eukaryota</taxon>
        <taxon>Metazoa</taxon>
        <taxon>Chordata</taxon>
        <taxon>Craniata</taxon>
        <taxon>Vertebrata</taxon>
        <taxon>Euteleostomi</taxon>
        <taxon>Actinopterygii</taxon>
        <taxon>Neopterygii</taxon>
        <taxon>Teleostei</taxon>
        <taxon>Anguilliformes</taxon>
        <taxon>Anguillidae</taxon>
        <taxon>Anguilla</taxon>
    </lineage>
</organism>
<proteinExistence type="predicted"/>
<reference evidence="1" key="2">
    <citation type="journal article" date="2015" name="Fish Shellfish Immunol.">
        <title>Early steps in the European eel (Anguilla anguilla)-Vibrio vulnificus interaction in the gills: Role of the RtxA13 toxin.</title>
        <authorList>
            <person name="Callol A."/>
            <person name="Pajuelo D."/>
            <person name="Ebbesson L."/>
            <person name="Teles M."/>
            <person name="MacKenzie S."/>
            <person name="Amaro C."/>
        </authorList>
    </citation>
    <scope>NUCLEOTIDE SEQUENCE</scope>
</reference>
<name>A0A0E9UEB6_ANGAN</name>
<accession>A0A0E9UEB6</accession>
<sequence length="30" mass="3273">MVSVGCEGLPEFTSFPAPAGEYQVFKIRLV</sequence>